<evidence type="ECO:0000256" key="4">
    <source>
        <dbReference type="ARBA" id="ARBA00022692"/>
    </source>
</evidence>
<feature type="transmembrane region" description="Helical" evidence="7">
    <location>
        <begin position="496"/>
        <end position="520"/>
    </location>
</feature>
<evidence type="ECO:0000256" key="1">
    <source>
        <dbReference type="ARBA" id="ARBA00004651"/>
    </source>
</evidence>
<dbReference type="EMBL" id="FMAE01000010">
    <property type="protein sequence ID" value="SCB48885.1"/>
    <property type="molecule type" value="Genomic_DNA"/>
</dbReference>
<protein>
    <submittedName>
        <fullName evidence="9">MFS transporter, DHA2 family, multidrug resistance protein</fullName>
    </submittedName>
</protein>
<feature type="transmembrane region" description="Helical" evidence="7">
    <location>
        <begin position="239"/>
        <end position="256"/>
    </location>
</feature>
<evidence type="ECO:0000259" key="8">
    <source>
        <dbReference type="PROSITE" id="PS50850"/>
    </source>
</evidence>
<dbReference type="Pfam" id="PF07690">
    <property type="entry name" value="MFS_1"/>
    <property type="match status" value="1"/>
</dbReference>
<keyword evidence="2" id="KW-0813">Transport</keyword>
<feature type="transmembrane region" description="Helical" evidence="7">
    <location>
        <begin position="61"/>
        <end position="79"/>
    </location>
</feature>
<evidence type="ECO:0000256" key="5">
    <source>
        <dbReference type="ARBA" id="ARBA00022989"/>
    </source>
</evidence>
<dbReference type="InterPro" id="IPR036259">
    <property type="entry name" value="MFS_trans_sf"/>
</dbReference>
<evidence type="ECO:0000313" key="10">
    <source>
        <dbReference type="Proteomes" id="UP000183174"/>
    </source>
</evidence>
<dbReference type="InterPro" id="IPR011701">
    <property type="entry name" value="MFS"/>
</dbReference>
<evidence type="ECO:0000256" key="6">
    <source>
        <dbReference type="ARBA" id="ARBA00023136"/>
    </source>
</evidence>
<name>A0A1C3X9L0_9BRAD</name>
<dbReference type="Gene3D" id="1.20.1250.20">
    <property type="entry name" value="MFS general substrate transporter like domains"/>
    <property type="match status" value="1"/>
</dbReference>
<dbReference type="InterPro" id="IPR004638">
    <property type="entry name" value="EmrB-like"/>
</dbReference>
<feature type="transmembrane region" description="Helical" evidence="7">
    <location>
        <begin position="372"/>
        <end position="395"/>
    </location>
</feature>
<keyword evidence="5 7" id="KW-1133">Transmembrane helix</keyword>
<feature type="transmembrane region" description="Helical" evidence="7">
    <location>
        <begin position="111"/>
        <end position="136"/>
    </location>
</feature>
<feature type="transmembrane region" description="Helical" evidence="7">
    <location>
        <begin position="143"/>
        <end position="167"/>
    </location>
</feature>
<evidence type="ECO:0000256" key="7">
    <source>
        <dbReference type="SAM" id="Phobius"/>
    </source>
</evidence>
<sequence>MTAIADATPGYDRRAAGSILVAGIVLATLTEAIASTVLSLGRNDIIGDTHATPDEFAWLDIGYTATKLVGFMAASWLMTRTSPRRLMIGSTLVMGTACGIAAITYRLDLLVALRIIQGFSGGTLLVAGQSIIFLAYPRSYQPILQALFAMGSVVAPATIAPALQGWLIDSQSWAWIFFGVIPVALAAIGLLLIADGPRPVAAARLPFDWVGFLLISVTFFCFTYVINQGSRWRWFEEPRIAWLTVIGAAALLAFLGQQAMAKSQGLFDFTLFRSNDFSFAFIVSFVAGAALFGSAYLIPSFAVSVLAFTPSEAGQLLLPSGALFVGALLIAAFLMQVRGAPPIATVPFGILMIMAAMWMLSGSTSESGADDMMAAILLRGFGLGFLFLSITLIAFSDLNNRNRASGIGLFNAGRQLGGLMGVAGLQTMIDHNVTTNATVLGASVTAGLSAVSERLGTTSAMLAARGMDSVAAGRTAMGLLGRALTGQSTVIAFDTAFAAIALLFVIAAPVLVTIKIAFALHAKKRAAQLARTEEPYMTYPASKPSRQANAVSRPDPRAEIVLAVSEALAHPSGAPADLDNILDRSGYSTEDILSAFESVDDLIVAIAEHKASLISQPLVRRARPGTVDDARETLIAFGRVAWKEYSTTLVGFVRMMMTEGARNPALKKRVHEAGQAIVTLKLREFLSAANERGILSISDAQLYAEQLLGLLREPLYQALMLTPAISLEAPAADRVRASIESFIHGCGSTRSMKR</sequence>
<dbReference type="Gene3D" id="1.10.357.10">
    <property type="entry name" value="Tetracycline Repressor, domain 2"/>
    <property type="match status" value="1"/>
</dbReference>
<dbReference type="GO" id="GO:0022857">
    <property type="term" value="F:transmembrane transporter activity"/>
    <property type="evidence" value="ECO:0007669"/>
    <property type="project" value="InterPro"/>
</dbReference>
<dbReference type="SUPFAM" id="SSF103473">
    <property type="entry name" value="MFS general substrate transporter"/>
    <property type="match status" value="1"/>
</dbReference>
<keyword evidence="4 7" id="KW-0812">Transmembrane</keyword>
<feature type="transmembrane region" description="Helical" evidence="7">
    <location>
        <begin position="19"/>
        <end position="41"/>
    </location>
</feature>
<dbReference type="InterPro" id="IPR036271">
    <property type="entry name" value="Tet_transcr_reg_TetR-rel_C_sf"/>
</dbReference>
<dbReference type="InterPro" id="IPR020846">
    <property type="entry name" value="MFS_dom"/>
</dbReference>
<keyword evidence="6 7" id="KW-0472">Membrane</keyword>
<dbReference type="SUPFAM" id="SSF48498">
    <property type="entry name" value="Tetracyclin repressor-like, C-terminal domain"/>
    <property type="match status" value="1"/>
</dbReference>
<organism evidence="9 10">
    <name type="scientific">Bradyrhizobium yuanmingense</name>
    <dbReference type="NCBI Taxonomy" id="108015"/>
    <lineage>
        <taxon>Bacteria</taxon>
        <taxon>Pseudomonadati</taxon>
        <taxon>Pseudomonadota</taxon>
        <taxon>Alphaproteobacteria</taxon>
        <taxon>Hyphomicrobiales</taxon>
        <taxon>Nitrobacteraceae</taxon>
        <taxon>Bradyrhizobium</taxon>
    </lineage>
</organism>
<dbReference type="AlphaFoldDB" id="A0A1C3X9L0"/>
<comment type="subcellular location">
    <subcellularLocation>
        <location evidence="1">Cell membrane</location>
        <topology evidence="1">Multi-pass membrane protein</topology>
    </subcellularLocation>
</comment>
<proteinExistence type="predicted"/>
<feature type="transmembrane region" description="Helical" evidence="7">
    <location>
        <begin position="316"/>
        <end position="335"/>
    </location>
</feature>
<dbReference type="Pfam" id="PF14246">
    <property type="entry name" value="TetR_C_7"/>
    <property type="match status" value="1"/>
</dbReference>
<dbReference type="PANTHER" id="PTHR23501">
    <property type="entry name" value="MAJOR FACILITATOR SUPERFAMILY"/>
    <property type="match status" value="1"/>
</dbReference>
<dbReference type="NCBIfam" id="TIGR00711">
    <property type="entry name" value="efflux_EmrB"/>
    <property type="match status" value="1"/>
</dbReference>
<keyword evidence="3" id="KW-1003">Cell membrane</keyword>
<gene>
    <name evidence="9" type="ORF">GA0061099_1010233</name>
</gene>
<feature type="transmembrane region" description="Helical" evidence="7">
    <location>
        <begin position="277"/>
        <end position="296"/>
    </location>
</feature>
<dbReference type="InterPro" id="IPR039536">
    <property type="entry name" value="TetR_C_Proteobacteria"/>
</dbReference>
<feature type="transmembrane region" description="Helical" evidence="7">
    <location>
        <begin position="206"/>
        <end position="227"/>
    </location>
</feature>
<feature type="transmembrane region" description="Helical" evidence="7">
    <location>
        <begin position="342"/>
        <end position="360"/>
    </location>
</feature>
<dbReference type="PANTHER" id="PTHR23501:SF191">
    <property type="entry name" value="VACUOLAR BASIC AMINO ACID TRANSPORTER 4"/>
    <property type="match status" value="1"/>
</dbReference>
<reference evidence="9 10" key="1">
    <citation type="submission" date="2016-08" db="EMBL/GenBank/DDBJ databases">
        <authorList>
            <person name="Seilhamer J.J."/>
        </authorList>
    </citation>
    <scope>NUCLEOTIDE SEQUENCE [LARGE SCALE GENOMIC DNA]</scope>
    <source>
        <strain evidence="9 10">CCBAU 10071</strain>
    </source>
</reference>
<evidence type="ECO:0000256" key="2">
    <source>
        <dbReference type="ARBA" id="ARBA00022448"/>
    </source>
</evidence>
<feature type="domain" description="Major facilitator superfamily (MFS) profile" evidence="8">
    <location>
        <begin position="20"/>
        <end position="525"/>
    </location>
</feature>
<dbReference type="Proteomes" id="UP000183174">
    <property type="component" value="Unassembled WGS sequence"/>
</dbReference>
<evidence type="ECO:0000313" key="9">
    <source>
        <dbReference type="EMBL" id="SCB48885.1"/>
    </source>
</evidence>
<feature type="transmembrane region" description="Helical" evidence="7">
    <location>
        <begin position="86"/>
        <end position="105"/>
    </location>
</feature>
<accession>A0A1C3X9L0</accession>
<dbReference type="GO" id="GO:0005886">
    <property type="term" value="C:plasma membrane"/>
    <property type="evidence" value="ECO:0007669"/>
    <property type="project" value="UniProtKB-SubCell"/>
</dbReference>
<feature type="transmembrane region" description="Helical" evidence="7">
    <location>
        <begin position="173"/>
        <end position="194"/>
    </location>
</feature>
<dbReference type="PROSITE" id="PS50850">
    <property type="entry name" value="MFS"/>
    <property type="match status" value="1"/>
</dbReference>
<evidence type="ECO:0000256" key="3">
    <source>
        <dbReference type="ARBA" id="ARBA00022475"/>
    </source>
</evidence>